<dbReference type="SUPFAM" id="SSF46689">
    <property type="entry name" value="Homeodomain-like"/>
    <property type="match status" value="1"/>
</dbReference>
<dbReference type="Pfam" id="PF14246">
    <property type="entry name" value="TetR_C_7"/>
    <property type="match status" value="1"/>
</dbReference>
<keyword evidence="5" id="KW-1185">Reference proteome</keyword>
<name>A0A1I4VG41_9HYPH</name>
<protein>
    <submittedName>
        <fullName evidence="4">TetR family transcriptional regulator</fullName>
    </submittedName>
</protein>
<dbReference type="OrthoDB" id="7914379at2"/>
<dbReference type="InterPro" id="IPR050109">
    <property type="entry name" value="HTH-type_TetR-like_transc_reg"/>
</dbReference>
<dbReference type="EMBL" id="PJNW01000002">
    <property type="protein sequence ID" value="PKR90089.1"/>
    <property type="molecule type" value="Genomic_DNA"/>
</dbReference>
<evidence type="ECO:0000259" key="3">
    <source>
        <dbReference type="PROSITE" id="PS50977"/>
    </source>
</evidence>
<evidence type="ECO:0000256" key="2">
    <source>
        <dbReference type="PROSITE-ProRule" id="PRU00335"/>
    </source>
</evidence>
<proteinExistence type="predicted"/>
<dbReference type="PANTHER" id="PTHR30055:SF146">
    <property type="entry name" value="HTH-TYPE TRANSCRIPTIONAL DUAL REGULATOR CECR"/>
    <property type="match status" value="1"/>
</dbReference>
<dbReference type="InterPro" id="IPR039536">
    <property type="entry name" value="TetR_C_Proteobacteria"/>
</dbReference>
<evidence type="ECO:0000256" key="1">
    <source>
        <dbReference type="ARBA" id="ARBA00023125"/>
    </source>
</evidence>
<organism evidence="4 5">
    <name type="scientific">Pleomorphomonas diazotrophica</name>
    <dbReference type="NCBI Taxonomy" id="1166257"/>
    <lineage>
        <taxon>Bacteria</taxon>
        <taxon>Pseudomonadati</taxon>
        <taxon>Pseudomonadota</taxon>
        <taxon>Alphaproteobacteria</taxon>
        <taxon>Hyphomicrobiales</taxon>
        <taxon>Pleomorphomonadaceae</taxon>
        <taxon>Pleomorphomonas</taxon>
    </lineage>
</organism>
<dbReference type="AlphaFoldDB" id="A0A1I4VG41"/>
<dbReference type="Proteomes" id="UP000233491">
    <property type="component" value="Unassembled WGS sequence"/>
</dbReference>
<comment type="caution">
    <text evidence="4">The sequence shown here is derived from an EMBL/GenBank/DDBJ whole genome shotgun (WGS) entry which is preliminary data.</text>
</comment>
<dbReference type="Gene3D" id="1.10.357.10">
    <property type="entry name" value="Tetracycline Repressor, domain 2"/>
    <property type="match status" value="1"/>
</dbReference>
<dbReference type="Pfam" id="PF00440">
    <property type="entry name" value="TetR_N"/>
    <property type="match status" value="1"/>
</dbReference>
<dbReference type="PANTHER" id="PTHR30055">
    <property type="entry name" value="HTH-TYPE TRANSCRIPTIONAL REGULATOR RUTR"/>
    <property type="match status" value="1"/>
</dbReference>
<keyword evidence="1 2" id="KW-0238">DNA-binding</keyword>
<accession>A0A1I4VG41</accession>
<evidence type="ECO:0000313" key="4">
    <source>
        <dbReference type="EMBL" id="PKR90089.1"/>
    </source>
</evidence>
<dbReference type="GO" id="GO:0000976">
    <property type="term" value="F:transcription cis-regulatory region binding"/>
    <property type="evidence" value="ECO:0007669"/>
    <property type="project" value="TreeGrafter"/>
</dbReference>
<dbReference type="GO" id="GO:0003700">
    <property type="term" value="F:DNA-binding transcription factor activity"/>
    <property type="evidence" value="ECO:0007669"/>
    <property type="project" value="TreeGrafter"/>
</dbReference>
<dbReference type="PROSITE" id="PS50977">
    <property type="entry name" value="HTH_TETR_2"/>
    <property type="match status" value="1"/>
</dbReference>
<sequence length="207" mass="22737">MEPFTPRQNAVLECALQLLVAGGERALTTAGLARAANCSKESLYKWFGDRDGLLAAMITYQASKVRTPGPRESMPTLEDFSRSLAVFAEDLMGVLAGEVSLALNRLAIGQADRDGARLGALVREHGRLPIETRARALLELGRRHGYLKFSDTHEAYETLYGLIVRDSHVRMLLGEPPVGTSDDLPRRARLAIAQFFRLHGHGAQDID</sequence>
<dbReference type="InterPro" id="IPR001647">
    <property type="entry name" value="HTH_TetR"/>
</dbReference>
<dbReference type="Gene3D" id="1.10.10.60">
    <property type="entry name" value="Homeodomain-like"/>
    <property type="match status" value="1"/>
</dbReference>
<feature type="domain" description="HTH tetR-type" evidence="3">
    <location>
        <begin position="5"/>
        <end position="65"/>
    </location>
</feature>
<gene>
    <name evidence="4" type="ORF">CXZ10_01475</name>
</gene>
<dbReference type="RefSeq" id="WP_101287186.1">
    <property type="nucleotide sequence ID" value="NZ_FOUQ01000011.1"/>
</dbReference>
<dbReference type="InterPro" id="IPR009057">
    <property type="entry name" value="Homeodomain-like_sf"/>
</dbReference>
<reference evidence="4 5" key="1">
    <citation type="submission" date="2017-12" db="EMBL/GenBank/DDBJ databases">
        <title>Anaerobic carbon monoxide metabolism by Pleomorphomonas carboxyditropha sp. nov., a new mesophilic hydrogenogenic carboxidotroph.</title>
        <authorList>
            <person name="Esquivel-Elizondo S."/>
            <person name="Krajmalnik-Brown R."/>
        </authorList>
    </citation>
    <scope>NUCLEOTIDE SEQUENCE [LARGE SCALE GENOMIC DNA]</scope>
    <source>
        <strain evidence="4 5">R5-392</strain>
    </source>
</reference>
<feature type="DNA-binding region" description="H-T-H motif" evidence="2">
    <location>
        <begin position="28"/>
        <end position="47"/>
    </location>
</feature>
<evidence type="ECO:0000313" key="5">
    <source>
        <dbReference type="Proteomes" id="UP000233491"/>
    </source>
</evidence>